<evidence type="ECO:0008006" key="4">
    <source>
        <dbReference type="Google" id="ProtNLM"/>
    </source>
</evidence>
<name>A0AAE9Z7W0_9GAMM</name>
<evidence type="ECO:0000313" key="2">
    <source>
        <dbReference type="EMBL" id="WDE07882.1"/>
    </source>
</evidence>
<feature type="transmembrane region" description="Helical" evidence="1">
    <location>
        <begin position="51"/>
        <end position="76"/>
    </location>
</feature>
<keyword evidence="1" id="KW-1133">Transmembrane helix</keyword>
<reference evidence="2 3" key="2">
    <citation type="journal article" date="2022" name="Mar. Drugs">
        <title>Bioassay-Guided Fractionation Leads to the Detection of Cholic Acid Generated by the Rare Thalassomonas sp.</title>
        <authorList>
            <person name="Pheiffer F."/>
            <person name="Schneider Y.K."/>
            <person name="Hansen E.H."/>
            <person name="Andersen J.H."/>
            <person name="Isaksson J."/>
            <person name="Busche T."/>
            <person name="R C."/>
            <person name="Kalinowski J."/>
            <person name="Zyl L.V."/>
            <person name="Trindade M."/>
        </authorList>
    </citation>
    <scope>NUCLEOTIDE SEQUENCE [LARGE SCALE GENOMIC DNA]</scope>
    <source>
        <strain evidence="2 3">XOM25</strain>
    </source>
</reference>
<sequence>MSETSNAAKRLAIISQSLYLANLLLIPGVCFIFLVWFFYRNRRVKNWGGIHLYRALQLSVAAGAALVGVPLLFVWFSADVQASLMMVVLYFVTMHAALVLVGMLNLSRAMARKLPLF</sequence>
<dbReference type="Proteomes" id="UP000032352">
    <property type="component" value="Chromosome"/>
</dbReference>
<feature type="transmembrane region" description="Helical" evidence="1">
    <location>
        <begin position="82"/>
        <end position="106"/>
    </location>
</feature>
<keyword evidence="1" id="KW-0812">Transmembrane</keyword>
<proteinExistence type="predicted"/>
<dbReference type="EMBL" id="CP059733">
    <property type="protein sequence ID" value="WDE07882.1"/>
    <property type="molecule type" value="Genomic_DNA"/>
</dbReference>
<keyword evidence="3" id="KW-1185">Reference proteome</keyword>
<evidence type="ECO:0000313" key="3">
    <source>
        <dbReference type="Proteomes" id="UP000032352"/>
    </source>
</evidence>
<dbReference type="KEGG" id="tvd:SG34_013935"/>
<gene>
    <name evidence="2" type="ORF">SG34_013935</name>
</gene>
<accession>A0AAE9Z7W0</accession>
<evidence type="ECO:0000256" key="1">
    <source>
        <dbReference type="SAM" id="Phobius"/>
    </source>
</evidence>
<organism evidence="2 3">
    <name type="scientific">Thalassomonas viridans</name>
    <dbReference type="NCBI Taxonomy" id="137584"/>
    <lineage>
        <taxon>Bacteria</taxon>
        <taxon>Pseudomonadati</taxon>
        <taxon>Pseudomonadota</taxon>
        <taxon>Gammaproteobacteria</taxon>
        <taxon>Alteromonadales</taxon>
        <taxon>Colwelliaceae</taxon>
        <taxon>Thalassomonas</taxon>
    </lineage>
</organism>
<keyword evidence="1" id="KW-0472">Membrane</keyword>
<dbReference type="AlphaFoldDB" id="A0AAE9Z7W0"/>
<feature type="transmembrane region" description="Helical" evidence="1">
    <location>
        <begin position="20"/>
        <end position="39"/>
    </location>
</feature>
<reference evidence="2 3" key="1">
    <citation type="journal article" date="2015" name="Genome Announc.">
        <title>Draft Genome Sequences of Marine Isolates of Thalassomonas viridans and Thalassomonas actiniarum.</title>
        <authorList>
            <person name="Olonade I."/>
            <person name="van Zyl L.J."/>
            <person name="Trindade M."/>
        </authorList>
    </citation>
    <scope>NUCLEOTIDE SEQUENCE [LARGE SCALE GENOMIC DNA]</scope>
    <source>
        <strain evidence="2 3">XOM25</strain>
    </source>
</reference>
<dbReference type="RefSeq" id="WP_044838128.1">
    <property type="nucleotide sequence ID" value="NZ_CP059733.1"/>
</dbReference>
<protein>
    <recommendedName>
        <fullName evidence="4">Cytochrome C oxidase subunit III</fullName>
    </recommendedName>
</protein>